<dbReference type="PANTHER" id="PTHR46336:SF3">
    <property type="entry name" value="BTB_POZ DOMAIN-CONTAINING PROTEIN POB1"/>
    <property type="match status" value="1"/>
</dbReference>
<dbReference type="Pfam" id="PF07707">
    <property type="entry name" value="BACK"/>
    <property type="match status" value="1"/>
</dbReference>
<evidence type="ECO:0000256" key="1">
    <source>
        <dbReference type="ARBA" id="ARBA00002668"/>
    </source>
</evidence>
<evidence type="ECO:0000259" key="2">
    <source>
        <dbReference type="Pfam" id="PF07707"/>
    </source>
</evidence>
<proteinExistence type="predicted"/>
<dbReference type="PANTHER" id="PTHR46336">
    <property type="entry name" value="OS02G0260700 PROTEIN"/>
    <property type="match status" value="1"/>
</dbReference>
<keyword evidence="4" id="KW-1185">Reference proteome</keyword>
<dbReference type="Proteomes" id="UP001227230">
    <property type="component" value="Chromosome 18"/>
</dbReference>
<accession>A0ABY9DW00</accession>
<reference evidence="3 4" key="1">
    <citation type="journal article" date="2023" name="Hortic Res">
        <title>The complete reference genome for grapevine (Vitis vinifera L.) genetics and breeding.</title>
        <authorList>
            <person name="Shi X."/>
            <person name="Cao S."/>
            <person name="Wang X."/>
            <person name="Huang S."/>
            <person name="Wang Y."/>
            <person name="Liu Z."/>
            <person name="Liu W."/>
            <person name="Leng X."/>
            <person name="Peng Y."/>
            <person name="Wang N."/>
            <person name="Wang Y."/>
            <person name="Ma Z."/>
            <person name="Xu X."/>
            <person name="Zhang F."/>
            <person name="Xue H."/>
            <person name="Zhong H."/>
            <person name="Wang Y."/>
            <person name="Zhang K."/>
            <person name="Velt A."/>
            <person name="Avia K."/>
            <person name="Holtgrawe D."/>
            <person name="Grimplet J."/>
            <person name="Matus J.T."/>
            <person name="Ware D."/>
            <person name="Wu X."/>
            <person name="Wang H."/>
            <person name="Liu C."/>
            <person name="Fang Y."/>
            <person name="Rustenholz C."/>
            <person name="Cheng Z."/>
            <person name="Xiao H."/>
            <person name="Zhou Y."/>
        </authorList>
    </citation>
    <scope>NUCLEOTIDE SEQUENCE [LARGE SCALE GENOMIC DNA]</scope>
    <source>
        <strain evidence="4">cv. Pinot noir / PN40024</strain>
        <tissue evidence="3">Leaf</tissue>
    </source>
</reference>
<evidence type="ECO:0000313" key="4">
    <source>
        <dbReference type="Proteomes" id="UP001227230"/>
    </source>
</evidence>
<protein>
    <recommendedName>
        <fullName evidence="2">BACK domain-containing protein</fullName>
    </recommendedName>
</protein>
<dbReference type="Gene3D" id="1.25.40.420">
    <property type="match status" value="1"/>
</dbReference>
<evidence type="ECO:0000313" key="3">
    <source>
        <dbReference type="EMBL" id="WKA11733.1"/>
    </source>
</evidence>
<gene>
    <name evidence="3" type="ORF">VitviT2T_029205</name>
</gene>
<comment type="function">
    <text evidence="1">May act as a substrate-specific adapter of an E3 ubiquitin-protein ligase complex (CUL3-RBX1-BTB) which mediates the ubiquitination and subsequent proteasomal degradation of target proteins.</text>
</comment>
<dbReference type="InterPro" id="IPR011705">
    <property type="entry name" value="BACK"/>
</dbReference>
<organism evidence="3 4">
    <name type="scientific">Vitis vinifera</name>
    <name type="common">Grape</name>
    <dbReference type="NCBI Taxonomy" id="29760"/>
    <lineage>
        <taxon>Eukaryota</taxon>
        <taxon>Viridiplantae</taxon>
        <taxon>Streptophyta</taxon>
        <taxon>Embryophyta</taxon>
        <taxon>Tracheophyta</taxon>
        <taxon>Spermatophyta</taxon>
        <taxon>Magnoliopsida</taxon>
        <taxon>eudicotyledons</taxon>
        <taxon>Gunneridae</taxon>
        <taxon>Pentapetalae</taxon>
        <taxon>rosids</taxon>
        <taxon>Vitales</taxon>
        <taxon>Vitaceae</taxon>
        <taxon>Viteae</taxon>
        <taxon>Vitis</taxon>
    </lineage>
</organism>
<dbReference type="InterPro" id="IPR045890">
    <property type="entry name" value="POB1-like"/>
</dbReference>
<dbReference type="EMBL" id="CP126665">
    <property type="protein sequence ID" value="WKA11733.1"/>
    <property type="molecule type" value="Genomic_DNA"/>
</dbReference>
<feature type="domain" description="BACK" evidence="2">
    <location>
        <begin position="33"/>
        <end position="101"/>
    </location>
</feature>
<sequence>MRRCIQTRAPVGLVVMFRREPPSSALMVETVQPLTDATNQYLASRYKDTTKFQEEAMALPLVKTEAFLSSDELQVASEDAVYNFVLKWARAQYPKLKEQLQNRYDVLRM</sequence>
<name>A0ABY9DW00_VITVI</name>